<dbReference type="AlphaFoldDB" id="A0AAE4ZB93"/>
<evidence type="ECO:0000313" key="4">
    <source>
        <dbReference type="Proteomes" id="UP000702544"/>
    </source>
</evidence>
<organism evidence="3 4">
    <name type="scientific">Candidatus Kutchimonas denitrificans</name>
    <dbReference type="NCBI Taxonomy" id="3056748"/>
    <lineage>
        <taxon>Bacteria</taxon>
        <taxon>Pseudomonadati</taxon>
        <taxon>Gemmatimonadota</taxon>
        <taxon>Gemmatimonadia</taxon>
        <taxon>Candidatus Palauibacterales</taxon>
        <taxon>Candidatus Palauibacteraceae</taxon>
        <taxon>Candidatus Kutchimonas</taxon>
    </lineage>
</organism>
<dbReference type="Gene3D" id="1.25.40.10">
    <property type="entry name" value="Tetratricopeptide repeat domain"/>
    <property type="match status" value="2"/>
</dbReference>
<feature type="repeat" description="TPR" evidence="1">
    <location>
        <begin position="101"/>
        <end position="134"/>
    </location>
</feature>
<feature type="signal peptide" evidence="2">
    <location>
        <begin position="1"/>
        <end position="21"/>
    </location>
</feature>
<protein>
    <submittedName>
        <fullName evidence="3">GWxTD domain-containing protein</fullName>
    </submittedName>
</protein>
<comment type="caution">
    <text evidence="3">The sequence shown here is derived from an EMBL/GenBank/DDBJ whole genome shotgun (WGS) entry which is preliminary data.</text>
</comment>
<dbReference type="InterPro" id="IPR019734">
    <property type="entry name" value="TPR_rpt"/>
</dbReference>
<dbReference type="EMBL" id="JAACAK010000130">
    <property type="protein sequence ID" value="NIR76528.1"/>
    <property type="molecule type" value="Genomic_DNA"/>
</dbReference>
<feature type="chain" id="PRO_5042238497" evidence="2">
    <location>
        <begin position="22"/>
        <end position="746"/>
    </location>
</feature>
<dbReference type="SUPFAM" id="SSF48452">
    <property type="entry name" value="TPR-like"/>
    <property type="match status" value="2"/>
</dbReference>
<evidence type="ECO:0000313" key="3">
    <source>
        <dbReference type="EMBL" id="NIR76528.1"/>
    </source>
</evidence>
<feature type="repeat" description="TPR" evidence="1">
    <location>
        <begin position="257"/>
        <end position="290"/>
    </location>
</feature>
<dbReference type="NCBIfam" id="TIGR04514">
    <property type="entry name" value="GWxTD_dom"/>
    <property type="match status" value="1"/>
</dbReference>
<dbReference type="PROSITE" id="PS50005">
    <property type="entry name" value="TPR"/>
    <property type="match status" value="2"/>
</dbReference>
<reference evidence="3 4" key="1">
    <citation type="submission" date="2020-01" db="EMBL/GenBank/DDBJ databases">
        <title>Genomes assembled from Gulf of Kutch pelagic sediment metagenomes.</title>
        <authorList>
            <person name="Chandrashekar M."/>
            <person name="Mahajan M.S."/>
            <person name="Dave K.J."/>
            <person name="Vatsa P."/>
            <person name="Nathani N.M."/>
        </authorList>
    </citation>
    <scope>NUCLEOTIDE SEQUENCE [LARGE SCALE GENOMIC DNA]</scope>
    <source>
        <strain evidence="3">KS3-K002</strain>
    </source>
</reference>
<accession>A0AAE4ZB93</accession>
<proteinExistence type="predicted"/>
<name>A0AAE4ZB93_9BACT</name>
<evidence type="ECO:0000256" key="1">
    <source>
        <dbReference type="PROSITE-ProRule" id="PRU00339"/>
    </source>
</evidence>
<sequence>MRTPLLAVAAISLLAPLPCRAQDNIARRHIEEAHALAAAGDTLAALEELRAAARAAPRLAEAHYQLGRMLTRWVSGDETDLADKEAERALERADDLDPLNPAIYVALGALRLKQQQRETAERILERAVEMAEDRVPRDSALLADAYTYLALAEELTYDRQRDRHMIPPGRGPISTALPTTQSLYDYAIDYLEDAHPIPGFGDETRQRLIRYYRAALDHDPDHFQASYRLLLHLMEAGELEEYLEVAGRLADAYPESGHAHLYLGLGLHRAAREDEAGAAFDRALELLPEREKAAFQDVSPVMRRRRAEEYFALTDSGKTNFEDAYWRLADPLYLTEANERRLEHLSRVAFADLRFAEPSVGLRGWDTERGITYIRYGPPDIVATFPRFAGGMRTDMPADALEPLPSGRVQRDRETTTGYTNVWVYDRGIVLMFHKEANYYRTSFTGDYQFVADEYRHTLPAKYDNIESLPVLLPADLQIVRFRGDTPDELAVEIHGEFPFENLLTGQELASTEVETGLFVVDGKGERVVRRVETRVIERGDAASTNPLRSWRLLLPPVGRLVAAVEARDAVTWWAAAARDTFTARLFPADSLAVSDILLAERIRPLAETPRRRAQLEITPNPSLAYAGDQPVHIYYEIYGLEQDAEGFASYEVQLTVRVAELHREGGLAQIIGDIADAWGFTIAGDDRVELRFAREADMDGLDRAVEFLSLDLQRAPPGTYEITVKIWDRWAERLASRGRTFSVVR</sequence>
<gene>
    <name evidence="3" type="ORF">GWO12_15720</name>
</gene>
<evidence type="ECO:0000256" key="2">
    <source>
        <dbReference type="SAM" id="SignalP"/>
    </source>
</evidence>
<dbReference type="InterPro" id="IPR011990">
    <property type="entry name" value="TPR-like_helical_dom_sf"/>
</dbReference>
<dbReference type="PANTHER" id="PTHR12558">
    <property type="entry name" value="CELL DIVISION CYCLE 16,23,27"/>
    <property type="match status" value="1"/>
</dbReference>
<keyword evidence="1" id="KW-0802">TPR repeat</keyword>
<dbReference type="InterPro" id="IPR030959">
    <property type="entry name" value="GWxTD_dom"/>
</dbReference>
<dbReference type="Proteomes" id="UP000702544">
    <property type="component" value="Unassembled WGS sequence"/>
</dbReference>
<dbReference type="PANTHER" id="PTHR12558:SF13">
    <property type="entry name" value="CELL DIVISION CYCLE PROTEIN 27 HOMOLOG"/>
    <property type="match status" value="1"/>
</dbReference>
<keyword evidence="2" id="KW-0732">Signal</keyword>